<accession>A0AAV5W7A6</accession>
<dbReference type="AlphaFoldDB" id="A0AAV5W7A6"/>
<keyword evidence="2" id="KW-1185">Reference proteome</keyword>
<feature type="non-terminal residue" evidence="1">
    <location>
        <position position="1"/>
    </location>
</feature>
<protein>
    <submittedName>
        <fullName evidence="1">Uncharacterized protein</fullName>
    </submittedName>
</protein>
<comment type="caution">
    <text evidence="1">The sequence shown here is derived from an EMBL/GenBank/DDBJ whole genome shotgun (WGS) entry which is preliminary data.</text>
</comment>
<proteinExistence type="predicted"/>
<organism evidence="1 2">
    <name type="scientific">Pristionchus fissidentatus</name>
    <dbReference type="NCBI Taxonomy" id="1538716"/>
    <lineage>
        <taxon>Eukaryota</taxon>
        <taxon>Metazoa</taxon>
        <taxon>Ecdysozoa</taxon>
        <taxon>Nematoda</taxon>
        <taxon>Chromadorea</taxon>
        <taxon>Rhabditida</taxon>
        <taxon>Rhabditina</taxon>
        <taxon>Diplogasteromorpha</taxon>
        <taxon>Diplogasteroidea</taxon>
        <taxon>Neodiplogasteridae</taxon>
        <taxon>Pristionchus</taxon>
    </lineage>
</organism>
<reference evidence="1" key="1">
    <citation type="submission" date="2023-10" db="EMBL/GenBank/DDBJ databases">
        <title>Genome assembly of Pristionchus species.</title>
        <authorList>
            <person name="Yoshida K."/>
            <person name="Sommer R.J."/>
        </authorList>
    </citation>
    <scope>NUCLEOTIDE SEQUENCE</scope>
    <source>
        <strain evidence="1">RS5133</strain>
    </source>
</reference>
<name>A0AAV5W7A6_9BILA</name>
<dbReference type="Proteomes" id="UP001432322">
    <property type="component" value="Unassembled WGS sequence"/>
</dbReference>
<evidence type="ECO:0000313" key="1">
    <source>
        <dbReference type="EMBL" id="GMT25749.1"/>
    </source>
</evidence>
<evidence type="ECO:0000313" key="2">
    <source>
        <dbReference type="Proteomes" id="UP001432322"/>
    </source>
</evidence>
<sequence length="124" mass="14066">YVRGAFKLARSRVKIFRGVGHLLLLPVRCIYFAQKRTLECIGIRKLDWSAERLRLQGALKGQFPVDRTKSVWRGDRALLGSGQQAHEGDVESRLPLFKHGDPGCATTIQGDQSGDKKEELELWY</sequence>
<dbReference type="EMBL" id="BTSY01000004">
    <property type="protein sequence ID" value="GMT25749.1"/>
    <property type="molecule type" value="Genomic_DNA"/>
</dbReference>
<gene>
    <name evidence="1" type="ORF">PFISCL1PPCAC_17046</name>
</gene>